<dbReference type="OrthoDB" id="167658at2759"/>
<accession>A0A225VF09</accession>
<dbReference type="CDD" id="cd00303">
    <property type="entry name" value="retropepsin_like"/>
    <property type="match status" value="1"/>
</dbReference>
<evidence type="ECO:0008006" key="3">
    <source>
        <dbReference type="Google" id="ProtNLM"/>
    </source>
</evidence>
<dbReference type="EMBL" id="NBNE01005134">
    <property type="protein sequence ID" value="OWZ04131.1"/>
    <property type="molecule type" value="Genomic_DNA"/>
</dbReference>
<dbReference type="Pfam" id="PF13975">
    <property type="entry name" value="gag-asp_proteas"/>
    <property type="match status" value="1"/>
</dbReference>
<evidence type="ECO:0000313" key="1">
    <source>
        <dbReference type="EMBL" id="OWZ04131.1"/>
    </source>
</evidence>
<reference evidence="2" key="1">
    <citation type="submission" date="2017-03" db="EMBL/GenBank/DDBJ databases">
        <title>Phytopthora megakarya and P. palmivora, two closely related causual agents of cacao black pod achieved similar genome size and gene model numbers by different mechanisms.</title>
        <authorList>
            <person name="Ali S."/>
            <person name="Shao J."/>
            <person name="Larry D.J."/>
            <person name="Kronmiller B."/>
            <person name="Shen D."/>
            <person name="Strem M.D."/>
            <person name="Melnick R.L."/>
            <person name="Guiltinan M.J."/>
            <person name="Tyler B.M."/>
            <person name="Meinhardt L.W."/>
            <person name="Bailey B.A."/>
        </authorList>
    </citation>
    <scope>NUCLEOTIDE SEQUENCE [LARGE SCALE GENOMIC DNA]</scope>
    <source>
        <strain evidence="2">zdho120</strain>
    </source>
</reference>
<evidence type="ECO:0000313" key="2">
    <source>
        <dbReference type="Proteomes" id="UP000198211"/>
    </source>
</evidence>
<name>A0A225VF09_9STRA</name>
<feature type="non-terminal residue" evidence="1">
    <location>
        <position position="1"/>
    </location>
</feature>
<gene>
    <name evidence="1" type="ORF">PHMEG_00024019</name>
</gene>
<keyword evidence="2" id="KW-1185">Reference proteome</keyword>
<dbReference type="SUPFAM" id="SSF50630">
    <property type="entry name" value="Acid proteases"/>
    <property type="match status" value="1"/>
</dbReference>
<dbReference type="AlphaFoldDB" id="A0A225VF09"/>
<sequence length="162" mass="17799">LLFCNALVNGKQLRLLVDSGASHYIVKSGVFDQLAGSRTVNISARSFDGKAESRMVRTFDVSVVVPQCKEVCVPFLEWPLRQGYDGMLGQPWLKVANPSIDWSRGLILDSPVSTPEDAPGADIPEDVSCDALDVDDFLAGLHAGDYLEIYRVEMDKPRELGE</sequence>
<dbReference type="Gene3D" id="2.40.70.10">
    <property type="entry name" value="Acid Proteases"/>
    <property type="match status" value="1"/>
</dbReference>
<protein>
    <recommendedName>
        <fullName evidence="3">Peptidase A2 domain-containing protein</fullName>
    </recommendedName>
</protein>
<dbReference type="InterPro" id="IPR021109">
    <property type="entry name" value="Peptidase_aspartic_dom_sf"/>
</dbReference>
<proteinExistence type="predicted"/>
<comment type="caution">
    <text evidence="1">The sequence shown here is derived from an EMBL/GenBank/DDBJ whole genome shotgun (WGS) entry which is preliminary data.</text>
</comment>
<organism evidence="1 2">
    <name type="scientific">Phytophthora megakarya</name>
    <dbReference type="NCBI Taxonomy" id="4795"/>
    <lineage>
        <taxon>Eukaryota</taxon>
        <taxon>Sar</taxon>
        <taxon>Stramenopiles</taxon>
        <taxon>Oomycota</taxon>
        <taxon>Peronosporomycetes</taxon>
        <taxon>Peronosporales</taxon>
        <taxon>Peronosporaceae</taxon>
        <taxon>Phytophthora</taxon>
    </lineage>
</organism>
<dbReference type="Proteomes" id="UP000198211">
    <property type="component" value="Unassembled WGS sequence"/>
</dbReference>